<comment type="caution">
    <text evidence="5">The sequence shown here is derived from an EMBL/GenBank/DDBJ whole genome shotgun (WGS) entry which is preliminary data.</text>
</comment>
<evidence type="ECO:0000259" key="4">
    <source>
        <dbReference type="PROSITE" id="PS50853"/>
    </source>
</evidence>
<dbReference type="SUPFAM" id="SSF49265">
    <property type="entry name" value="Fibronectin type III"/>
    <property type="match status" value="1"/>
</dbReference>
<dbReference type="AlphaFoldDB" id="A0A495XDW9"/>
<dbReference type="EMBL" id="RBXR01000001">
    <property type="protein sequence ID" value="RKT71325.1"/>
    <property type="molecule type" value="Genomic_DNA"/>
</dbReference>
<dbReference type="Proteomes" id="UP000272729">
    <property type="component" value="Unassembled WGS sequence"/>
</dbReference>
<feature type="region of interest" description="Disordered" evidence="3">
    <location>
        <begin position="30"/>
        <end position="49"/>
    </location>
</feature>
<keyword evidence="6" id="KW-1185">Reference proteome</keyword>
<proteinExistence type="predicted"/>
<keyword evidence="2" id="KW-0624">Polysaccharide degradation</keyword>
<dbReference type="GO" id="GO:0016798">
    <property type="term" value="F:hydrolase activity, acting on glycosyl bonds"/>
    <property type="evidence" value="ECO:0007669"/>
    <property type="project" value="UniProtKB-KW"/>
</dbReference>
<keyword evidence="1" id="KW-0378">Hydrolase</keyword>
<dbReference type="CDD" id="cd00063">
    <property type="entry name" value="FN3"/>
    <property type="match status" value="1"/>
</dbReference>
<accession>A0A495XDW9</accession>
<feature type="domain" description="Fibronectin type-III" evidence="4">
    <location>
        <begin position="61"/>
        <end position="145"/>
    </location>
</feature>
<evidence type="ECO:0000313" key="5">
    <source>
        <dbReference type="EMBL" id="RKT71325.1"/>
    </source>
</evidence>
<name>A0A495XDW9_9PSEU</name>
<reference evidence="5 6" key="1">
    <citation type="submission" date="2018-10" db="EMBL/GenBank/DDBJ databases">
        <title>Sequencing the genomes of 1000 actinobacteria strains.</title>
        <authorList>
            <person name="Klenk H.-P."/>
        </authorList>
    </citation>
    <scope>NUCLEOTIDE SEQUENCE [LARGE SCALE GENOMIC DNA]</scope>
    <source>
        <strain evidence="5 6">DSM 43911</strain>
    </source>
</reference>
<dbReference type="SMART" id="SM00060">
    <property type="entry name" value="FN3"/>
    <property type="match status" value="1"/>
</dbReference>
<dbReference type="OrthoDB" id="3647805at2"/>
<gene>
    <name evidence="5" type="ORF">DFJ66_4611</name>
</gene>
<keyword evidence="1" id="KW-0326">Glycosidase</keyword>
<dbReference type="InterPro" id="IPR003961">
    <property type="entry name" value="FN3_dom"/>
</dbReference>
<dbReference type="RefSeq" id="WP_121223665.1">
    <property type="nucleotide sequence ID" value="NZ_JBIUBA010000001.1"/>
</dbReference>
<protein>
    <recommendedName>
        <fullName evidence="4">Fibronectin type-III domain-containing protein</fullName>
    </recommendedName>
</protein>
<dbReference type="PROSITE" id="PS50853">
    <property type="entry name" value="FN3"/>
    <property type="match status" value="1"/>
</dbReference>
<keyword evidence="2" id="KW-0119">Carbohydrate metabolism</keyword>
<evidence type="ECO:0000313" key="6">
    <source>
        <dbReference type="Proteomes" id="UP000272729"/>
    </source>
</evidence>
<dbReference type="Gene3D" id="2.60.40.10">
    <property type="entry name" value="Immunoglobulins"/>
    <property type="match status" value="1"/>
</dbReference>
<dbReference type="InterPro" id="IPR036116">
    <property type="entry name" value="FN3_sf"/>
</dbReference>
<evidence type="ECO:0000256" key="2">
    <source>
        <dbReference type="ARBA" id="ARBA00023326"/>
    </source>
</evidence>
<sequence>MNRRRIAVIAAGVVLFGGVVAVLRTNGVEEPGTATSTSQPPPTSLTPFAAQGVLVPTPGARPESPGGPRVLPGSRRLQVVWTGDAPGYEVRWGRGGNPDQSRLVAQPATELTGLEDGAEYTVDIRAVDAFGQRSEPARVTGTPKAAELGDYALADTFDQPTAPDPARWRLATRGTCARAGSDDGRLVISSSCAAAPTSLRSRAPFVLRDADDLGRFVVETDAPGADGELFLDLVPGPVSTLMGDGLPPDAIRLSVTSGNGKTTAAVVTPEGTPTTSVREVSPLQHALTHRWELVLRRDGARVLLDGELVATSPAVPRWREATALLSVSGPTGQRVHVGLVAFDGAPTSAPPSLPSPPVQVGVVADAGPLTGSPLPGVAGGQLRLTLVHTDGSPVAPEFTLAVGDTRVPLRPAVAGAPWKAGVGYPVVADLPPSALLLDEGRLKANVVTPLRVQVSHVDLELTPGPDASRPSATQSAPLPEVELDLARADGAILDASGKPVPEGATVHRGRVVFDLTLVGRPEQRGTGLAGLAGFTVRLDDDRVAAVPTNLHGPGVAGRYRLALDTGALSPGPHLIEVRLFSTSSDTRPTSAFVPFLITA</sequence>
<evidence type="ECO:0000256" key="3">
    <source>
        <dbReference type="SAM" id="MobiDB-lite"/>
    </source>
</evidence>
<dbReference type="GO" id="GO:0000272">
    <property type="term" value="P:polysaccharide catabolic process"/>
    <property type="evidence" value="ECO:0007669"/>
    <property type="project" value="UniProtKB-KW"/>
</dbReference>
<evidence type="ECO:0000256" key="1">
    <source>
        <dbReference type="ARBA" id="ARBA00023295"/>
    </source>
</evidence>
<organism evidence="5 6">
    <name type="scientific">Saccharothrix variisporea</name>
    <dbReference type="NCBI Taxonomy" id="543527"/>
    <lineage>
        <taxon>Bacteria</taxon>
        <taxon>Bacillati</taxon>
        <taxon>Actinomycetota</taxon>
        <taxon>Actinomycetes</taxon>
        <taxon>Pseudonocardiales</taxon>
        <taxon>Pseudonocardiaceae</taxon>
        <taxon>Saccharothrix</taxon>
    </lineage>
</organism>
<dbReference type="InterPro" id="IPR013783">
    <property type="entry name" value="Ig-like_fold"/>
</dbReference>